<accession>A0A316E6T6</accession>
<gene>
    <name evidence="1" type="ORF">BC793_1673</name>
</gene>
<dbReference type="Proteomes" id="UP000245697">
    <property type="component" value="Unassembled WGS sequence"/>
</dbReference>
<name>A0A316E6T6_9ACTN</name>
<reference evidence="1 2" key="1">
    <citation type="submission" date="2018-05" db="EMBL/GenBank/DDBJ databases">
        <title>Genomic Encyclopedia of Archaeal and Bacterial Type Strains, Phase II (KMG-II): from individual species to whole genera.</title>
        <authorList>
            <person name="Goeker M."/>
        </authorList>
    </citation>
    <scope>NUCLEOTIDE SEQUENCE [LARGE SCALE GENOMIC DNA]</scope>
    <source>
        <strain evidence="1 2">DSM 45184</strain>
    </source>
</reference>
<proteinExistence type="predicted"/>
<dbReference type="AlphaFoldDB" id="A0A316E6T6"/>
<organism evidence="1 2">
    <name type="scientific">Actinoplanes xinjiangensis</name>
    <dbReference type="NCBI Taxonomy" id="512350"/>
    <lineage>
        <taxon>Bacteria</taxon>
        <taxon>Bacillati</taxon>
        <taxon>Actinomycetota</taxon>
        <taxon>Actinomycetes</taxon>
        <taxon>Micromonosporales</taxon>
        <taxon>Micromonosporaceae</taxon>
        <taxon>Actinoplanes</taxon>
    </lineage>
</organism>
<sequence length="29" mass="3173">MTRVHDGDAIGQPLCLTLGVAGLYRQMKQ</sequence>
<evidence type="ECO:0000313" key="2">
    <source>
        <dbReference type="Proteomes" id="UP000245697"/>
    </source>
</evidence>
<evidence type="ECO:0000313" key="1">
    <source>
        <dbReference type="EMBL" id="PWK26121.1"/>
    </source>
</evidence>
<dbReference type="EMBL" id="QGGR01000067">
    <property type="protein sequence ID" value="PWK26121.1"/>
    <property type="molecule type" value="Genomic_DNA"/>
</dbReference>
<keyword evidence="2" id="KW-1185">Reference proteome</keyword>
<comment type="caution">
    <text evidence="1">The sequence shown here is derived from an EMBL/GenBank/DDBJ whole genome shotgun (WGS) entry which is preliminary data.</text>
</comment>
<protein>
    <submittedName>
        <fullName evidence="1">Uncharacterized protein</fullName>
    </submittedName>
</protein>